<proteinExistence type="predicted"/>
<dbReference type="InterPro" id="IPR036291">
    <property type="entry name" value="NAD(P)-bd_dom_sf"/>
</dbReference>
<dbReference type="SUPFAM" id="SSF55347">
    <property type="entry name" value="Glyceraldehyde-3-phosphate dehydrogenase-like, C-terminal domain"/>
    <property type="match status" value="1"/>
</dbReference>
<reference evidence="6" key="3">
    <citation type="journal article" date="2019" name="Int. J. Syst. Evol. Microbiol.">
        <title>The Global Catalogue of Microorganisms (GCM) 10K type strain sequencing project: providing services to taxonomists for standard genome sequencing and annotation.</title>
        <authorList>
            <consortium name="The Broad Institute Genomics Platform"/>
            <consortium name="The Broad Institute Genome Sequencing Center for Infectious Disease"/>
            <person name="Wu L."/>
            <person name="Ma J."/>
        </authorList>
    </citation>
    <scope>NUCLEOTIDE SEQUENCE [LARGE SCALE GENOMIC DNA]</scope>
    <source>
        <strain evidence="6">KCTC 62575</strain>
    </source>
</reference>
<dbReference type="PANTHER" id="PTHR43249:SF1">
    <property type="entry name" value="D-GLUCOSIDE 3-DEHYDROGENASE"/>
    <property type="match status" value="1"/>
</dbReference>
<evidence type="ECO:0000313" key="3">
    <source>
        <dbReference type="EMBL" id="MFC2998137.1"/>
    </source>
</evidence>
<comment type="caution">
    <text evidence="4">The sequence shown here is derived from an EMBL/GenBank/DDBJ whole genome shotgun (WGS) entry which is preliminary data.</text>
</comment>
<gene>
    <name evidence="3" type="ORF">ACFODO_23385</name>
    <name evidence="4" type="ORF">C9E89_011215</name>
</gene>
<dbReference type="SUPFAM" id="SSF51735">
    <property type="entry name" value="NAD(P)-binding Rossmann-fold domains"/>
    <property type="match status" value="1"/>
</dbReference>
<dbReference type="InterPro" id="IPR055170">
    <property type="entry name" value="GFO_IDH_MocA-like_dom"/>
</dbReference>
<evidence type="ECO:0000313" key="6">
    <source>
        <dbReference type="Proteomes" id="UP001595455"/>
    </source>
</evidence>
<organism evidence="4 5">
    <name type="scientific">Acinetobacter sichuanensis</name>
    <dbReference type="NCBI Taxonomy" id="2136183"/>
    <lineage>
        <taxon>Bacteria</taxon>
        <taxon>Pseudomonadati</taxon>
        <taxon>Pseudomonadota</taxon>
        <taxon>Gammaproteobacteria</taxon>
        <taxon>Moraxellales</taxon>
        <taxon>Moraxellaceae</taxon>
        <taxon>Acinetobacter</taxon>
    </lineage>
</organism>
<dbReference type="Pfam" id="PF01408">
    <property type="entry name" value="GFO_IDH_MocA"/>
    <property type="match status" value="1"/>
</dbReference>
<protein>
    <submittedName>
        <fullName evidence="4">Gfo/Idh/MocA family oxidoreductase</fullName>
    </submittedName>
    <submittedName>
        <fullName evidence="3">Gfo/Idh/MocA family protein</fullName>
    </submittedName>
</protein>
<dbReference type="EMBL" id="PYIX02000017">
    <property type="protein sequence ID" value="RFC83412.1"/>
    <property type="molecule type" value="Genomic_DNA"/>
</dbReference>
<evidence type="ECO:0000259" key="1">
    <source>
        <dbReference type="Pfam" id="PF01408"/>
    </source>
</evidence>
<keyword evidence="6" id="KW-1185">Reference proteome</keyword>
<dbReference type="PANTHER" id="PTHR43249">
    <property type="entry name" value="UDP-N-ACETYL-2-AMINO-2-DEOXY-D-GLUCURONATE OXIDASE"/>
    <property type="match status" value="1"/>
</dbReference>
<evidence type="ECO:0000313" key="5">
    <source>
        <dbReference type="Proteomes" id="UP000240957"/>
    </source>
</evidence>
<dbReference type="Gene3D" id="3.30.360.10">
    <property type="entry name" value="Dihydrodipicolinate Reductase, domain 2"/>
    <property type="match status" value="1"/>
</dbReference>
<dbReference type="Proteomes" id="UP001595455">
    <property type="component" value="Unassembled WGS sequence"/>
</dbReference>
<dbReference type="EMBL" id="JBHRSF010000170">
    <property type="protein sequence ID" value="MFC2998137.1"/>
    <property type="molecule type" value="Genomic_DNA"/>
</dbReference>
<dbReference type="GO" id="GO:0000166">
    <property type="term" value="F:nucleotide binding"/>
    <property type="evidence" value="ECO:0007669"/>
    <property type="project" value="InterPro"/>
</dbReference>
<dbReference type="Pfam" id="PF22725">
    <property type="entry name" value="GFO_IDH_MocA_C3"/>
    <property type="match status" value="1"/>
</dbReference>
<dbReference type="AlphaFoldDB" id="A0A371YPQ0"/>
<dbReference type="InterPro" id="IPR000683">
    <property type="entry name" value="Gfo/Idh/MocA-like_OxRdtase_N"/>
</dbReference>
<feature type="domain" description="GFO/IDH/MocA-like oxidoreductase" evidence="2">
    <location>
        <begin position="155"/>
        <end position="228"/>
    </location>
</feature>
<reference evidence="3" key="1">
    <citation type="journal article" date="2014" name="Int. J. Syst. Evol. Microbiol.">
        <title>Complete genome of a new Firmicutes species belonging to the dominant human colonic microbiota ('Ruminococcus bicirculans') reveals two chromosomes and a selective capacity to utilize plant glucans.</title>
        <authorList>
            <consortium name="NISC Comparative Sequencing Program"/>
            <person name="Wegmann U."/>
            <person name="Louis P."/>
            <person name="Goesmann A."/>
            <person name="Henrissat B."/>
            <person name="Duncan S.H."/>
            <person name="Flint H.J."/>
        </authorList>
    </citation>
    <scope>NUCLEOTIDE SEQUENCE</scope>
    <source>
        <strain evidence="3">KCTC 62575</strain>
    </source>
</reference>
<evidence type="ECO:0000313" key="4">
    <source>
        <dbReference type="EMBL" id="RFC83412.1"/>
    </source>
</evidence>
<dbReference type="Proteomes" id="UP000240957">
    <property type="component" value="Unassembled WGS sequence"/>
</dbReference>
<name>A0A371YPQ0_9GAMM</name>
<dbReference type="InterPro" id="IPR052515">
    <property type="entry name" value="Gfo/Idh/MocA_Oxidoreductase"/>
</dbReference>
<dbReference type="Gene3D" id="3.40.50.720">
    <property type="entry name" value="NAD(P)-binding Rossmann-like Domain"/>
    <property type="match status" value="1"/>
</dbReference>
<evidence type="ECO:0000259" key="2">
    <source>
        <dbReference type="Pfam" id="PF22725"/>
    </source>
</evidence>
<reference evidence="3" key="4">
    <citation type="submission" date="2024-09" db="EMBL/GenBank/DDBJ databases">
        <authorList>
            <person name="Sun Q."/>
            <person name="Mori K."/>
        </authorList>
    </citation>
    <scope>NUCLEOTIDE SEQUENCE</scope>
    <source>
        <strain evidence="3">KCTC 62575</strain>
    </source>
</reference>
<accession>A0A371YPQ0</accession>
<reference evidence="4 5" key="2">
    <citation type="submission" date="2018-08" db="EMBL/GenBank/DDBJ databases">
        <title>The draft genome of Acinetobacter sichuanensis strain WCHAc060041.</title>
        <authorList>
            <person name="Qin J."/>
            <person name="Feng Y."/>
            <person name="Zong Z."/>
        </authorList>
    </citation>
    <scope>NUCLEOTIDE SEQUENCE [LARGE SCALE GENOMIC DNA]</scope>
    <source>
        <strain evidence="4 5">WCHAc060041</strain>
    </source>
</reference>
<dbReference type="OrthoDB" id="9781031at2"/>
<feature type="domain" description="Gfo/Idh/MocA-like oxidoreductase N-terminal" evidence="1">
    <location>
        <begin position="6"/>
        <end position="122"/>
    </location>
</feature>
<dbReference type="RefSeq" id="WP_107008439.1">
    <property type="nucleotide sequence ID" value="NZ_JBHRSF010000170.1"/>
</dbReference>
<sequence length="334" mass="38332">MVKQKIRCILLGLGNQGCEHLAAAIDHPDVEIVAGVDSSTERHTLIAKQFPMLNLTFFSQLEDIVSSGFIFDALILALPHHAYEPIWHKLLDLQKPMLKEKPLGRDYQEAKYFMQSAKLAKCGLRTAIQRRNHASYKFLFDYLKQHHLTVTELHAHLHLGKSGKKSTSTEHNWREDRRYAGGGALLDAGYHLIDLIQFLVGDFDVISSTMWNGQQADNGKDIEDRCWFTGRSAQTWIMLDTWVKGESDLQGGYIKSEQVLLQTSQGILRANREGVWCNNEQLFSSAKDWSNAMQKQLSHFAQNIDYNTWYDDLILDQLPAMRKIEEAYRLSSRY</sequence>